<organism evidence="1 2">
    <name type="scientific">Afipia carboxidovorans (strain ATCC 49405 / DSM 1227 / KCTC 32145 / OM5)</name>
    <name type="common">Oligotropha carboxidovorans</name>
    <dbReference type="NCBI Taxonomy" id="504832"/>
    <lineage>
        <taxon>Bacteria</taxon>
        <taxon>Pseudomonadati</taxon>
        <taxon>Pseudomonadota</taxon>
        <taxon>Alphaproteobacteria</taxon>
        <taxon>Hyphomicrobiales</taxon>
        <taxon>Nitrobacteraceae</taxon>
        <taxon>Afipia</taxon>
    </lineage>
</organism>
<gene>
    <name evidence="1" type="ordered locus">OCA5_c17000</name>
</gene>
<keyword evidence="2" id="KW-1185">Reference proteome</keyword>
<dbReference type="PANTHER" id="PTHR30050">
    <property type="entry name" value="CHROMOSOMAL REPLICATION INITIATOR PROTEIN DNAA"/>
    <property type="match status" value="1"/>
</dbReference>
<dbReference type="SUPFAM" id="SSF52540">
    <property type="entry name" value="P-loop containing nucleoside triphosphate hydrolases"/>
    <property type="match status" value="1"/>
</dbReference>
<dbReference type="GO" id="GO:0005886">
    <property type="term" value="C:plasma membrane"/>
    <property type="evidence" value="ECO:0007669"/>
    <property type="project" value="TreeGrafter"/>
</dbReference>
<dbReference type="InterPro" id="IPR027417">
    <property type="entry name" value="P-loop_NTPase"/>
</dbReference>
<dbReference type="Gene3D" id="3.40.50.300">
    <property type="entry name" value="P-loop containing nucleotide triphosphate hydrolases"/>
    <property type="match status" value="1"/>
</dbReference>
<dbReference type="GO" id="GO:0003688">
    <property type="term" value="F:DNA replication origin binding"/>
    <property type="evidence" value="ECO:0007669"/>
    <property type="project" value="TreeGrafter"/>
</dbReference>
<dbReference type="PATRIC" id="fig|504832.7.peg.1816"/>
<dbReference type="OrthoDB" id="7390113at2"/>
<dbReference type="eggNOG" id="COG0593">
    <property type="taxonomic scope" value="Bacteria"/>
</dbReference>
<accession>B6JGK3</accession>
<evidence type="ECO:0000313" key="2">
    <source>
        <dbReference type="Proteomes" id="UP000007730"/>
    </source>
</evidence>
<dbReference type="EMBL" id="CP002826">
    <property type="protein sequence ID" value="AEI06414.1"/>
    <property type="molecule type" value="Genomic_DNA"/>
</dbReference>
<dbReference type="Gene3D" id="1.10.8.60">
    <property type="match status" value="1"/>
</dbReference>
<proteinExistence type="predicted"/>
<dbReference type="STRING" id="504832.OCA5_c17000"/>
<sequence length="230" mass="24958">MPMPTPPRQLALDLPHAESLSRDDYLEGPSNAQALALIDRWPDWTNRVMMLVGPEGCGKSHLAAIWAAEAGARIVGAHALTPQDVPGALATGALVVEHLEPGYFDERAVFHLLNLARETNAFVLMTARAAPASFEVELRDAGSRLRAIPVVSVEPPDDQLLRALLVKFCADRQMAVDESVVSYLATRIERSFAAARDAVEQLDAEALRLRRPVTRALAAALFRGQGVLPL</sequence>
<reference evidence="1 2" key="1">
    <citation type="journal article" date="2011" name="J. Bacteriol.">
        <title>Complete genome sequences of the chemolithoautotrophic Oligotropha carboxidovorans strains OM4 and OM5.</title>
        <authorList>
            <person name="Volland S."/>
            <person name="Rachinger M."/>
            <person name="Strittmatter A."/>
            <person name="Daniel R."/>
            <person name="Gottschalk G."/>
            <person name="Meyer O."/>
        </authorList>
    </citation>
    <scope>NUCLEOTIDE SEQUENCE [LARGE SCALE GENOMIC DNA]</scope>
    <source>
        <strain evidence="2">ATCC 49405 / DSM 1227 / KCTC 32145 / OM5</strain>
    </source>
</reference>
<dbReference type="PANTHER" id="PTHR30050:SF5">
    <property type="entry name" value="DNAA REGULATORY INACTIVATOR HDA"/>
    <property type="match status" value="1"/>
</dbReference>
<protein>
    <submittedName>
        <fullName evidence="1">Uncharacterized protein</fullName>
    </submittedName>
</protein>
<name>B6JGK3_AFIC5</name>
<evidence type="ECO:0000313" key="1">
    <source>
        <dbReference type="EMBL" id="AEI06414.1"/>
    </source>
</evidence>
<dbReference type="HOGENOM" id="CLU_072265_0_0_5"/>
<dbReference type="AlphaFoldDB" id="B6JGK3"/>
<dbReference type="RefSeq" id="WP_012563479.1">
    <property type="nucleotide sequence ID" value="NC_011386.1"/>
</dbReference>
<dbReference type="KEGG" id="oca:OCAR_6340"/>
<dbReference type="KEGG" id="ocg:OCA5_c17000"/>
<dbReference type="GO" id="GO:0006270">
    <property type="term" value="P:DNA replication initiation"/>
    <property type="evidence" value="ECO:0007669"/>
    <property type="project" value="TreeGrafter"/>
</dbReference>
<dbReference type="Proteomes" id="UP000007730">
    <property type="component" value="Chromosome"/>
</dbReference>